<dbReference type="NCBIfam" id="NF001133">
    <property type="entry name" value="PRK00142.1-1"/>
    <property type="match status" value="1"/>
</dbReference>
<keyword evidence="1 4" id="KW-0819">tRNA processing</keyword>
<evidence type="ECO:0000256" key="4">
    <source>
        <dbReference type="HAMAP-Rule" id="MF_00469"/>
    </source>
</evidence>
<organism evidence="6 7">
    <name type="scientific">Labilibaculum antarcticum</name>
    <dbReference type="NCBI Taxonomy" id="1717717"/>
    <lineage>
        <taxon>Bacteria</taxon>
        <taxon>Pseudomonadati</taxon>
        <taxon>Bacteroidota</taxon>
        <taxon>Bacteroidia</taxon>
        <taxon>Marinilabiliales</taxon>
        <taxon>Marinifilaceae</taxon>
        <taxon>Labilibaculum</taxon>
    </lineage>
</organism>
<dbReference type="InterPro" id="IPR001763">
    <property type="entry name" value="Rhodanese-like_dom"/>
</dbReference>
<keyword evidence="7" id="KW-1185">Reference proteome</keyword>
<dbReference type="InterPro" id="IPR022111">
    <property type="entry name" value="Rhodanese_C"/>
</dbReference>
<dbReference type="RefSeq" id="WP_096431753.1">
    <property type="nucleotide sequence ID" value="NZ_AP018042.1"/>
</dbReference>
<comment type="similarity">
    <text evidence="4">Belongs to the TrhO family.</text>
</comment>
<comment type="catalytic activity">
    <reaction evidence="4">
        <text>uridine(34) in tRNA + AH2 + O2 = 5-hydroxyuridine(34) in tRNA + A + H2O</text>
        <dbReference type="Rhea" id="RHEA:64224"/>
        <dbReference type="Rhea" id="RHEA-COMP:11727"/>
        <dbReference type="Rhea" id="RHEA-COMP:13381"/>
        <dbReference type="ChEBI" id="CHEBI:13193"/>
        <dbReference type="ChEBI" id="CHEBI:15377"/>
        <dbReference type="ChEBI" id="CHEBI:15379"/>
        <dbReference type="ChEBI" id="CHEBI:17499"/>
        <dbReference type="ChEBI" id="CHEBI:65315"/>
        <dbReference type="ChEBI" id="CHEBI:136877"/>
    </reaction>
</comment>
<evidence type="ECO:0000259" key="5">
    <source>
        <dbReference type="PROSITE" id="PS50206"/>
    </source>
</evidence>
<feature type="domain" description="Rhodanese" evidence="5">
    <location>
        <begin position="147"/>
        <end position="238"/>
    </location>
</feature>
<dbReference type="EMBL" id="AP018042">
    <property type="protein sequence ID" value="BAX81908.1"/>
    <property type="molecule type" value="Genomic_DNA"/>
</dbReference>
<evidence type="ECO:0000256" key="2">
    <source>
        <dbReference type="ARBA" id="ARBA00023002"/>
    </source>
</evidence>
<dbReference type="Pfam" id="PF17773">
    <property type="entry name" value="UPF0176_N"/>
    <property type="match status" value="1"/>
</dbReference>
<dbReference type="GO" id="GO:0016740">
    <property type="term" value="F:transferase activity"/>
    <property type="evidence" value="ECO:0007669"/>
    <property type="project" value="UniProtKB-KW"/>
</dbReference>
<dbReference type="InterPro" id="IPR020936">
    <property type="entry name" value="TrhO"/>
</dbReference>
<dbReference type="Pfam" id="PF12368">
    <property type="entry name" value="Rhodanese_C"/>
    <property type="match status" value="1"/>
</dbReference>
<keyword evidence="2 4" id="KW-0560">Oxidoreductase</keyword>
<dbReference type="KEGG" id="mbas:ALGA_3616"/>
<dbReference type="OrthoDB" id="9778326at2"/>
<dbReference type="PROSITE" id="PS50206">
    <property type="entry name" value="RHODANESE_3"/>
    <property type="match status" value="1"/>
</dbReference>
<gene>
    <name evidence="4" type="primary">trhO</name>
    <name evidence="6" type="ORF">ALGA_3616</name>
</gene>
<name>A0A1Y1CNA5_9BACT</name>
<protein>
    <recommendedName>
        <fullName evidence="4">tRNA uridine(34) hydroxylase</fullName>
        <ecNumber evidence="4">1.14.-.-</ecNumber>
    </recommendedName>
    <alternativeName>
        <fullName evidence="4">tRNA hydroxylation protein O</fullName>
    </alternativeName>
</protein>
<dbReference type="PANTHER" id="PTHR43846:SF1">
    <property type="entry name" value="TRNA URIDINE(34) HYDROXYLASE"/>
    <property type="match status" value="1"/>
</dbReference>
<dbReference type="Gene3D" id="3.40.250.10">
    <property type="entry name" value="Rhodanese-like domain"/>
    <property type="match status" value="1"/>
</dbReference>
<dbReference type="EC" id="1.14.-.-" evidence="4"/>
<dbReference type="Proteomes" id="UP000218267">
    <property type="component" value="Chromosome"/>
</dbReference>
<evidence type="ECO:0000256" key="3">
    <source>
        <dbReference type="ARBA" id="ARBA00045625"/>
    </source>
</evidence>
<dbReference type="NCBIfam" id="NF001135">
    <property type="entry name" value="PRK00142.1-3"/>
    <property type="match status" value="1"/>
</dbReference>
<dbReference type="Gene3D" id="3.30.70.100">
    <property type="match status" value="1"/>
</dbReference>
<dbReference type="InterPro" id="IPR040503">
    <property type="entry name" value="TRHO_N"/>
</dbReference>
<dbReference type="PANTHER" id="PTHR43846">
    <property type="entry name" value="UPF0176 PROTEIN YCEA"/>
    <property type="match status" value="1"/>
</dbReference>
<reference evidence="7" key="2">
    <citation type="journal article" date="2020" name="Antonie Van Leeuwenhoek">
        <title>Labilibaculum antarcticum sp. nov., a novel facultative anaerobic, psychrotorelant bacterium isolated from marine sediment of Antarctica.</title>
        <authorList>
            <person name="Watanabe M."/>
            <person name="Kojima H."/>
            <person name="Fukui M."/>
        </authorList>
    </citation>
    <scope>NUCLEOTIDE SEQUENCE [LARGE SCALE GENOMIC DNA]</scope>
    <source>
        <strain evidence="7">SPP2</strain>
    </source>
</reference>
<evidence type="ECO:0000256" key="1">
    <source>
        <dbReference type="ARBA" id="ARBA00022694"/>
    </source>
</evidence>
<dbReference type="SUPFAM" id="SSF52821">
    <property type="entry name" value="Rhodanese/Cell cycle control phosphatase"/>
    <property type="match status" value="1"/>
</dbReference>
<accession>A0A1Y1CNA5</accession>
<dbReference type="InterPro" id="IPR036873">
    <property type="entry name" value="Rhodanese-like_dom_sf"/>
</dbReference>
<comment type="function">
    <text evidence="3">Catalyzes oxygen-dependent 5-hydroxyuridine (ho5U) modification at position 34 in tRNAs, the first step in 5-carboxymethoxyuridine (cmo5U) biosynthesis. May be part of an alternate pathway, which is able to bypass cmo5U biogenesis in a subset of tRNAs under aerobic conditions.</text>
</comment>
<proteinExistence type="inferred from homology"/>
<dbReference type="SMART" id="SM00450">
    <property type="entry name" value="RHOD"/>
    <property type="match status" value="1"/>
</dbReference>
<dbReference type="GO" id="GO:0016705">
    <property type="term" value="F:oxidoreductase activity, acting on paired donors, with incorporation or reduction of molecular oxygen"/>
    <property type="evidence" value="ECO:0007669"/>
    <property type="project" value="UniProtKB-UniRule"/>
</dbReference>
<reference evidence="6 7" key="1">
    <citation type="journal article" date="2018" name="Mar. Genomics">
        <title>Complete genome sequence of Marinifilaceae bacterium strain SPP2, isolated from the Antarctic marine sediment.</title>
        <authorList>
            <person name="Watanabe M."/>
            <person name="Kojima H."/>
            <person name="Fukui M."/>
        </authorList>
    </citation>
    <scope>NUCLEOTIDE SEQUENCE [LARGE SCALE GENOMIC DNA]</scope>
    <source>
        <strain evidence="6 7">SPP2</strain>
    </source>
</reference>
<sequence>MLLHNKLSKEELKKQLENENFSRKTFSFYRYVIIDNPQEFRDQLYQKWFELDCKGRIYIAREGINAQMSVPEHKLDDFFLFLNSLIELQDMPIKWAVEDDGKSFYKLIVKLRPKIVADGLDDNAYDVTNVGNHLSPIEFHEQISRLDTIVVDMRNHYESEIGHFENAICPDADTFREEIDIVVDDLKDKKDQKVLLYCTGGIRCEKASAYLKHHGFEDVNQLHGGIIAYAQEIKQLGLDSKFRGKNFVFDERLGESINNEVIAKCHQCGATCDTHTNCANDDCHLLFIQCEECRDHYQGCCTDECTEIIQLPLEERKLLRSKFHDKYSKSQIYRKRIRPKLKGIKN</sequence>
<dbReference type="GO" id="GO:0006400">
    <property type="term" value="P:tRNA modification"/>
    <property type="evidence" value="ECO:0007669"/>
    <property type="project" value="UniProtKB-UniRule"/>
</dbReference>
<evidence type="ECO:0000313" key="7">
    <source>
        <dbReference type="Proteomes" id="UP000218267"/>
    </source>
</evidence>
<dbReference type="HAMAP" id="MF_00469">
    <property type="entry name" value="TrhO"/>
    <property type="match status" value="1"/>
</dbReference>
<dbReference type="Pfam" id="PF00581">
    <property type="entry name" value="Rhodanese"/>
    <property type="match status" value="1"/>
</dbReference>
<keyword evidence="6" id="KW-0808">Transferase</keyword>
<evidence type="ECO:0000313" key="6">
    <source>
        <dbReference type="EMBL" id="BAX81908.1"/>
    </source>
</evidence>
<dbReference type="AlphaFoldDB" id="A0A1Y1CNA5"/>